<comment type="caution">
    <text evidence="8">The sequence shown here is derived from an EMBL/GenBank/DDBJ whole genome shotgun (WGS) entry which is preliminary data.</text>
</comment>
<evidence type="ECO:0000313" key="9">
    <source>
        <dbReference type="Proteomes" id="UP000018857"/>
    </source>
</evidence>
<dbReference type="STRING" id="1208321.D104_11610"/>
<dbReference type="PROSITE" id="PS00211">
    <property type="entry name" value="ABC_TRANSPORTER_1"/>
    <property type="match status" value="1"/>
</dbReference>
<dbReference type="Pfam" id="PF00005">
    <property type="entry name" value="ABC_tran"/>
    <property type="match status" value="1"/>
</dbReference>
<dbReference type="FunFam" id="3.40.50.300:FF:000020">
    <property type="entry name" value="Amino acid ABC transporter ATP-binding component"/>
    <property type="match status" value="1"/>
</dbReference>
<gene>
    <name evidence="8" type="primary">artP</name>
    <name evidence="8" type="ORF">D104_11610</name>
</gene>
<evidence type="ECO:0000313" key="8">
    <source>
        <dbReference type="EMBL" id="ETI59875.1"/>
    </source>
</evidence>
<dbReference type="GO" id="GO:0005524">
    <property type="term" value="F:ATP binding"/>
    <property type="evidence" value="ECO:0007669"/>
    <property type="project" value="UniProtKB-KW"/>
</dbReference>
<dbReference type="InterPro" id="IPR030679">
    <property type="entry name" value="ABC_ATPase_HisP-typ"/>
</dbReference>
<dbReference type="Proteomes" id="UP000018857">
    <property type="component" value="Unassembled WGS sequence"/>
</dbReference>
<dbReference type="PATRIC" id="fig|1208321.3.peg.2312"/>
<organism evidence="8 9">
    <name type="scientific">Marinomonas profundimaris</name>
    <dbReference type="NCBI Taxonomy" id="1208321"/>
    <lineage>
        <taxon>Bacteria</taxon>
        <taxon>Pseudomonadati</taxon>
        <taxon>Pseudomonadota</taxon>
        <taxon>Gammaproteobacteria</taxon>
        <taxon>Oceanospirillales</taxon>
        <taxon>Oceanospirillaceae</taxon>
        <taxon>Marinomonas</taxon>
    </lineage>
</organism>
<evidence type="ECO:0000256" key="2">
    <source>
        <dbReference type="ARBA" id="ARBA00005417"/>
    </source>
</evidence>
<evidence type="ECO:0000256" key="4">
    <source>
        <dbReference type="ARBA" id="ARBA00022741"/>
    </source>
</evidence>
<keyword evidence="4" id="KW-0547">Nucleotide-binding</keyword>
<dbReference type="CDD" id="cd03262">
    <property type="entry name" value="ABC_HisP_GlnQ"/>
    <property type="match status" value="1"/>
</dbReference>
<keyword evidence="5 8" id="KW-0067">ATP-binding</keyword>
<dbReference type="EMBL" id="AYOZ01000023">
    <property type="protein sequence ID" value="ETI59875.1"/>
    <property type="molecule type" value="Genomic_DNA"/>
</dbReference>
<evidence type="ECO:0000256" key="1">
    <source>
        <dbReference type="ARBA" id="ARBA00004417"/>
    </source>
</evidence>
<dbReference type="AlphaFoldDB" id="W1RSW0"/>
<dbReference type="SMART" id="SM00382">
    <property type="entry name" value="AAA"/>
    <property type="match status" value="1"/>
</dbReference>
<dbReference type="Gene3D" id="3.40.50.300">
    <property type="entry name" value="P-loop containing nucleotide triphosphate hydrolases"/>
    <property type="match status" value="1"/>
</dbReference>
<comment type="subcellular location">
    <subcellularLocation>
        <location evidence="1">Cell inner membrane</location>
        <topology evidence="1">Peripheral membrane protein</topology>
    </subcellularLocation>
</comment>
<keyword evidence="9" id="KW-1185">Reference proteome</keyword>
<evidence type="ECO:0000256" key="6">
    <source>
        <dbReference type="ARBA" id="ARBA00022970"/>
    </source>
</evidence>
<dbReference type="GO" id="GO:0015424">
    <property type="term" value="F:ABC-type amino acid transporter activity"/>
    <property type="evidence" value="ECO:0007669"/>
    <property type="project" value="InterPro"/>
</dbReference>
<dbReference type="InterPro" id="IPR050086">
    <property type="entry name" value="MetN_ABC_transporter-like"/>
</dbReference>
<evidence type="ECO:0000256" key="3">
    <source>
        <dbReference type="ARBA" id="ARBA00022448"/>
    </source>
</evidence>
<dbReference type="InterPro" id="IPR003593">
    <property type="entry name" value="AAA+_ATPase"/>
</dbReference>
<proteinExistence type="inferred from homology"/>
<dbReference type="InterPro" id="IPR003439">
    <property type="entry name" value="ABC_transporter-like_ATP-bd"/>
</dbReference>
<dbReference type="GO" id="GO:0016887">
    <property type="term" value="F:ATP hydrolysis activity"/>
    <property type="evidence" value="ECO:0007669"/>
    <property type="project" value="InterPro"/>
</dbReference>
<evidence type="ECO:0000259" key="7">
    <source>
        <dbReference type="PROSITE" id="PS50893"/>
    </source>
</evidence>
<dbReference type="eggNOG" id="COG1126">
    <property type="taxonomic scope" value="Bacteria"/>
</dbReference>
<protein>
    <submittedName>
        <fullName evidence="8">Arginine ABC transporter ATP-binding protein</fullName>
    </submittedName>
</protein>
<dbReference type="InterPro" id="IPR027417">
    <property type="entry name" value="P-loop_NTPase"/>
</dbReference>
<dbReference type="PANTHER" id="PTHR43166">
    <property type="entry name" value="AMINO ACID IMPORT ATP-BINDING PROTEIN"/>
    <property type="match status" value="1"/>
</dbReference>
<dbReference type="PIRSF" id="PIRSF039085">
    <property type="entry name" value="ABC_ATPase_HisP"/>
    <property type="match status" value="1"/>
</dbReference>
<dbReference type="PANTHER" id="PTHR43166:SF4">
    <property type="entry name" value="PHOSPHONATES IMPORT ATP-BINDING PROTEIN PHNC"/>
    <property type="match status" value="1"/>
</dbReference>
<comment type="similarity">
    <text evidence="2">Belongs to the ABC transporter superfamily.</text>
</comment>
<feature type="domain" description="ABC transporter" evidence="7">
    <location>
        <begin position="18"/>
        <end position="252"/>
    </location>
</feature>
<dbReference type="PROSITE" id="PS50893">
    <property type="entry name" value="ABC_TRANSPORTER_2"/>
    <property type="match status" value="1"/>
</dbReference>
<dbReference type="RefSeq" id="WP_024024407.1">
    <property type="nucleotide sequence ID" value="NZ_AYOZ01000023.1"/>
</dbReference>
<evidence type="ECO:0000256" key="5">
    <source>
        <dbReference type="ARBA" id="ARBA00022840"/>
    </source>
</evidence>
<accession>W1RSW0</accession>
<reference evidence="8 9" key="1">
    <citation type="journal article" date="2014" name="Genome Announc.">
        <title>Draft Genome Sequence of Marinomonas sp. Strain D104, a Polycyclic Aromatic Hydrocarbon-Degrading Bacterium from the Deep-Sea Sediment of the Arctic Ocean.</title>
        <authorList>
            <person name="Dong C."/>
            <person name="Bai X."/>
            <person name="Lai Q."/>
            <person name="Xie Y."/>
            <person name="Chen X."/>
            <person name="Shao Z."/>
        </authorList>
    </citation>
    <scope>NUCLEOTIDE SEQUENCE [LARGE SCALE GENOMIC DNA]</scope>
    <source>
        <strain evidence="8 9">D104</strain>
    </source>
</reference>
<keyword evidence="6" id="KW-0029">Amino-acid transport</keyword>
<dbReference type="GO" id="GO:0005886">
    <property type="term" value="C:plasma membrane"/>
    <property type="evidence" value="ECO:0007669"/>
    <property type="project" value="UniProtKB-SubCell"/>
</dbReference>
<dbReference type="InterPro" id="IPR017871">
    <property type="entry name" value="ABC_transporter-like_CS"/>
</dbReference>
<dbReference type="SUPFAM" id="SSF52540">
    <property type="entry name" value="P-loop containing nucleoside triphosphate hydrolases"/>
    <property type="match status" value="1"/>
</dbReference>
<name>W1RSW0_9GAMM</name>
<sequence length="256" mass="28696">MTMLSEKNPLNRTTSVAIKIDKVNKWYGTHHVLKDISLDILEGEIMVVCGPSGSGKSTLIRSLNHLEDYQDGVVSVFGQPLSRDRKSHDVIHNAMGMVFQNFNLFPHLTVLQNCTLGLTWLRKMSERDADKMAMQLLDRVGIAALASRYPGQLSGGQQQRVAISRSLAMEPKIMLFDEPTSALDPEMVKEVLDVMVDLSKTGMTMVCVTHEMEFARQVADRVVFMADGEIVEVGPPEQVLVNPEWDRTSEFLRHVL</sequence>
<keyword evidence="3" id="KW-0813">Transport</keyword>